<keyword evidence="17" id="KW-0576">Peroxisome</keyword>
<keyword evidence="8" id="KW-0808">Transferase</keyword>
<keyword evidence="22" id="KW-1185">Reference proteome</keyword>
<dbReference type="PROSITE" id="PS00518">
    <property type="entry name" value="ZF_RING_1"/>
    <property type="match status" value="1"/>
</dbReference>
<dbReference type="GO" id="GO:0005778">
    <property type="term" value="C:peroxisomal membrane"/>
    <property type="evidence" value="ECO:0007669"/>
    <property type="project" value="UniProtKB-SubCell"/>
</dbReference>
<comment type="caution">
    <text evidence="21">The sequence shown here is derived from an EMBL/GenBank/DDBJ whole genome shotgun (WGS) entry which is preliminary data.</text>
</comment>
<keyword evidence="10" id="KW-0479">Metal-binding</keyword>
<name>A0AAW1NH16_9CHLO</name>
<keyword evidence="11 18" id="KW-0863">Zinc-finger</keyword>
<feature type="compositionally biased region" description="Polar residues" evidence="19">
    <location>
        <begin position="296"/>
        <end position="310"/>
    </location>
</feature>
<evidence type="ECO:0000256" key="3">
    <source>
        <dbReference type="ARBA" id="ARBA00004906"/>
    </source>
</evidence>
<dbReference type="InterPro" id="IPR017907">
    <property type="entry name" value="Znf_RING_CS"/>
</dbReference>
<evidence type="ECO:0000256" key="9">
    <source>
        <dbReference type="ARBA" id="ARBA00022692"/>
    </source>
</evidence>
<evidence type="ECO:0000256" key="19">
    <source>
        <dbReference type="SAM" id="MobiDB-lite"/>
    </source>
</evidence>
<feature type="domain" description="RING-type" evidence="20">
    <location>
        <begin position="321"/>
        <end position="359"/>
    </location>
</feature>
<dbReference type="Proteomes" id="UP001465755">
    <property type="component" value="Unassembled WGS sequence"/>
</dbReference>
<evidence type="ECO:0000256" key="13">
    <source>
        <dbReference type="ARBA" id="ARBA00022833"/>
    </source>
</evidence>
<evidence type="ECO:0000313" key="21">
    <source>
        <dbReference type="EMBL" id="KAK9786583.1"/>
    </source>
</evidence>
<keyword evidence="12" id="KW-0833">Ubl conjugation pathway</keyword>
<keyword evidence="15" id="KW-1133">Transmembrane helix</keyword>
<dbReference type="PANTHER" id="PTHR23350:SF0">
    <property type="entry name" value="PEROXISOME BIOGENESIS FACTOR 10"/>
    <property type="match status" value="1"/>
</dbReference>
<evidence type="ECO:0000256" key="5">
    <source>
        <dbReference type="ARBA" id="ARBA00012483"/>
    </source>
</evidence>
<evidence type="ECO:0000313" key="22">
    <source>
        <dbReference type="Proteomes" id="UP001465755"/>
    </source>
</evidence>
<gene>
    <name evidence="21" type="ORF">WJX73_010336</name>
</gene>
<keyword evidence="6" id="KW-0813">Transport</keyword>
<evidence type="ECO:0000256" key="14">
    <source>
        <dbReference type="ARBA" id="ARBA00022927"/>
    </source>
</evidence>
<evidence type="ECO:0000256" key="16">
    <source>
        <dbReference type="ARBA" id="ARBA00023136"/>
    </source>
</evidence>
<comment type="pathway">
    <text evidence="3">Protein modification; protein ubiquitination.</text>
</comment>
<dbReference type="InterPro" id="IPR025654">
    <property type="entry name" value="PEX2/10"/>
</dbReference>
<sequence length="375" mass="41549">MSVLQRLPTGFPGAGQPDIVRASQKDELYLQYLTDACLDAVRGLLGPRRALLWMREVRLFSELLYHGLTTGAGLQTLGEEYCDILQVSGAGGVAPGVLRRGMLVLLQTVAPYIVEHLPGPESFDLHAQPHYARMPTHGSFVSHPIDDDALHDEQHASTLGRAGHQSPWSQQLQGITVGARERALLVWAWLSRNSQMLARLHLAMFYFYGLYYVWPKRVAGVRYIFIGKLFERRPSYHVLGMLLFAQIAASVSLQGLQQLASQWFPRAVEDSSSTDAKKPVVPAVVLREDADEEQPPATSRPSQQEGSSSAPAVDVPPHRRCPLCLSARDCPTSTPCGHVFCWRCICEWGVQKPECPLCRAPFTPQSLVCLHGSDF</sequence>
<evidence type="ECO:0000256" key="11">
    <source>
        <dbReference type="ARBA" id="ARBA00022771"/>
    </source>
</evidence>
<comment type="similarity">
    <text evidence="4">Belongs to the pex2/pex10/pex12 family.</text>
</comment>
<keyword evidence="9" id="KW-0812">Transmembrane</keyword>
<dbReference type="InterPro" id="IPR001841">
    <property type="entry name" value="Znf_RING"/>
</dbReference>
<dbReference type="EMBL" id="JALJOQ010000269">
    <property type="protein sequence ID" value="KAK9786583.1"/>
    <property type="molecule type" value="Genomic_DNA"/>
</dbReference>
<dbReference type="SUPFAM" id="SSF57850">
    <property type="entry name" value="RING/U-box"/>
    <property type="match status" value="1"/>
</dbReference>
<dbReference type="PANTHER" id="PTHR23350">
    <property type="entry name" value="PEROXISOME ASSEMBLY PROTEIN 10"/>
    <property type="match status" value="1"/>
</dbReference>
<evidence type="ECO:0000256" key="15">
    <source>
        <dbReference type="ARBA" id="ARBA00022989"/>
    </source>
</evidence>
<accession>A0AAW1NH16</accession>
<dbReference type="AlphaFoldDB" id="A0AAW1NH16"/>
<evidence type="ECO:0000259" key="20">
    <source>
        <dbReference type="PROSITE" id="PS50089"/>
    </source>
</evidence>
<evidence type="ECO:0000256" key="18">
    <source>
        <dbReference type="PROSITE-ProRule" id="PRU00175"/>
    </source>
</evidence>
<dbReference type="EC" id="2.3.2.27" evidence="5"/>
<feature type="region of interest" description="Disordered" evidence="19">
    <location>
        <begin position="287"/>
        <end position="314"/>
    </location>
</feature>
<keyword evidence="16" id="KW-0472">Membrane</keyword>
<comment type="catalytic activity">
    <reaction evidence="1">
        <text>S-ubiquitinyl-[E2 ubiquitin-conjugating enzyme]-L-cysteine + [acceptor protein]-L-lysine = [E2 ubiquitin-conjugating enzyme]-L-cysteine + N(6)-ubiquitinyl-[acceptor protein]-L-lysine.</text>
        <dbReference type="EC" id="2.3.2.27"/>
    </reaction>
</comment>
<proteinExistence type="inferred from homology"/>
<evidence type="ECO:0000256" key="4">
    <source>
        <dbReference type="ARBA" id="ARBA00008704"/>
    </source>
</evidence>
<dbReference type="SMART" id="SM00184">
    <property type="entry name" value="RING"/>
    <property type="match status" value="1"/>
</dbReference>
<keyword evidence="14" id="KW-0653">Protein transport</keyword>
<dbReference type="PROSITE" id="PS50089">
    <property type="entry name" value="ZF_RING_2"/>
    <property type="match status" value="1"/>
</dbReference>
<keyword evidence="7" id="KW-0962">Peroxisome biogenesis</keyword>
<dbReference type="GO" id="GO:0016558">
    <property type="term" value="P:protein import into peroxisome matrix"/>
    <property type="evidence" value="ECO:0007669"/>
    <property type="project" value="InterPro"/>
</dbReference>
<dbReference type="CDD" id="cd16527">
    <property type="entry name" value="RING-HC_PEX10"/>
    <property type="match status" value="1"/>
</dbReference>
<dbReference type="Pfam" id="PF13639">
    <property type="entry name" value="zf-RING_2"/>
    <property type="match status" value="1"/>
</dbReference>
<protein>
    <recommendedName>
        <fullName evidence="5">RING-type E3 ubiquitin transferase</fullName>
        <ecNumber evidence="5">2.3.2.27</ecNumber>
    </recommendedName>
</protein>
<evidence type="ECO:0000256" key="6">
    <source>
        <dbReference type="ARBA" id="ARBA00022448"/>
    </source>
</evidence>
<evidence type="ECO:0000256" key="17">
    <source>
        <dbReference type="ARBA" id="ARBA00023140"/>
    </source>
</evidence>
<evidence type="ECO:0000256" key="7">
    <source>
        <dbReference type="ARBA" id="ARBA00022593"/>
    </source>
</evidence>
<reference evidence="21 22" key="1">
    <citation type="journal article" date="2024" name="Nat. Commun.">
        <title>Phylogenomics reveals the evolutionary origins of lichenization in chlorophyte algae.</title>
        <authorList>
            <person name="Puginier C."/>
            <person name="Libourel C."/>
            <person name="Otte J."/>
            <person name="Skaloud P."/>
            <person name="Haon M."/>
            <person name="Grisel S."/>
            <person name="Petersen M."/>
            <person name="Berrin J.G."/>
            <person name="Delaux P.M."/>
            <person name="Dal Grande F."/>
            <person name="Keller J."/>
        </authorList>
    </citation>
    <scope>NUCLEOTIDE SEQUENCE [LARGE SCALE GENOMIC DNA]</scope>
    <source>
        <strain evidence="21 22">SAG 2036</strain>
    </source>
</reference>
<dbReference type="InterPro" id="IPR013083">
    <property type="entry name" value="Znf_RING/FYVE/PHD"/>
</dbReference>
<dbReference type="GO" id="GO:0061630">
    <property type="term" value="F:ubiquitin protein ligase activity"/>
    <property type="evidence" value="ECO:0007669"/>
    <property type="project" value="UniProtKB-EC"/>
</dbReference>
<evidence type="ECO:0000256" key="8">
    <source>
        <dbReference type="ARBA" id="ARBA00022679"/>
    </source>
</evidence>
<organism evidence="21 22">
    <name type="scientific">Symbiochloris irregularis</name>
    <dbReference type="NCBI Taxonomy" id="706552"/>
    <lineage>
        <taxon>Eukaryota</taxon>
        <taxon>Viridiplantae</taxon>
        <taxon>Chlorophyta</taxon>
        <taxon>core chlorophytes</taxon>
        <taxon>Trebouxiophyceae</taxon>
        <taxon>Trebouxiales</taxon>
        <taxon>Trebouxiaceae</taxon>
        <taxon>Symbiochloris</taxon>
    </lineage>
</organism>
<dbReference type="GO" id="GO:0008270">
    <property type="term" value="F:zinc ion binding"/>
    <property type="evidence" value="ECO:0007669"/>
    <property type="project" value="UniProtKB-KW"/>
</dbReference>
<keyword evidence="13" id="KW-0862">Zinc</keyword>
<evidence type="ECO:0000256" key="2">
    <source>
        <dbReference type="ARBA" id="ARBA00004585"/>
    </source>
</evidence>
<evidence type="ECO:0000256" key="10">
    <source>
        <dbReference type="ARBA" id="ARBA00022723"/>
    </source>
</evidence>
<dbReference type="Pfam" id="PF04757">
    <property type="entry name" value="Pex2_Pex12"/>
    <property type="match status" value="1"/>
</dbReference>
<evidence type="ECO:0000256" key="12">
    <source>
        <dbReference type="ARBA" id="ARBA00022786"/>
    </source>
</evidence>
<dbReference type="Gene3D" id="3.30.40.10">
    <property type="entry name" value="Zinc/RING finger domain, C3HC4 (zinc finger)"/>
    <property type="match status" value="1"/>
</dbReference>
<dbReference type="InterPro" id="IPR006845">
    <property type="entry name" value="Pex_N"/>
</dbReference>
<comment type="subcellular location">
    <subcellularLocation>
        <location evidence="2">Peroxisome membrane</location>
        <topology evidence="2">Multi-pass membrane protein</topology>
    </subcellularLocation>
</comment>
<evidence type="ECO:0000256" key="1">
    <source>
        <dbReference type="ARBA" id="ARBA00000900"/>
    </source>
</evidence>